<dbReference type="AlphaFoldDB" id="A0A3B1AHB2"/>
<evidence type="ECO:0000256" key="6">
    <source>
        <dbReference type="ARBA" id="ARBA00023229"/>
    </source>
</evidence>
<evidence type="ECO:0000256" key="4">
    <source>
        <dbReference type="ARBA" id="ARBA00022679"/>
    </source>
</evidence>
<keyword evidence="5 7" id="KW-0548">Nucleotidyltransferase</keyword>
<evidence type="ECO:0000313" key="7">
    <source>
        <dbReference type="EMBL" id="VAW98857.1"/>
    </source>
</evidence>
<organism evidence="7">
    <name type="scientific">hydrothermal vent metagenome</name>
    <dbReference type="NCBI Taxonomy" id="652676"/>
    <lineage>
        <taxon>unclassified sequences</taxon>
        <taxon>metagenomes</taxon>
        <taxon>ecological metagenomes</taxon>
    </lineage>
</organism>
<keyword evidence="4 7" id="KW-0808">Transferase</keyword>
<comment type="similarity">
    <text evidence="2">Belongs to the IspD/TarI cytidylyltransferase family. IspD subfamily.</text>
</comment>
<dbReference type="InterPro" id="IPR050088">
    <property type="entry name" value="IspD/TarI_cytidylyltransf_bact"/>
</dbReference>
<dbReference type="InterPro" id="IPR034683">
    <property type="entry name" value="IspD/TarI"/>
</dbReference>
<evidence type="ECO:0000256" key="1">
    <source>
        <dbReference type="ARBA" id="ARBA00004787"/>
    </source>
</evidence>
<dbReference type="GO" id="GO:0050518">
    <property type="term" value="F:2-C-methyl-D-erythritol 4-phosphate cytidylyltransferase activity"/>
    <property type="evidence" value="ECO:0007669"/>
    <property type="project" value="UniProtKB-EC"/>
</dbReference>
<sequence>MPTSTALPDPLCYWAIVPAAGIGSRMGAEYPKQYLPLAGRAVIEHTLERLAQHPLITEIVVALAEDDEYWAEINLLKIPKPVTTTIGGKERCDSVLNGLRAIESRANDKDWVLVHDAARPCVRVADIEQLISQCKNSDGGLLGIAAKDTMKLVDDEAYVTQTLNREFIWQAFTPQMFRYRNLRDALEQGLRLEKPITDEAMAMELAGYRPKLISAHADNIKITRPEDLALAEFYQQQQLEDDTNTTGNSKQDGN</sequence>
<protein>
    <recommendedName>
        <fullName evidence="3">2-C-methyl-D-erythritol 4-phosphate cytidylyltransferase</fullName>
        <ecNumber evidence="3">2.7.7.60</ecNumber>
    </recommendedName>
</protein>
<evidence type="ECO:0000256" key="3">
    <source>
        <dbReference type="ARBA" id="ARBA00012526"/>
    </source>
</evidence>
<dbReference type="Pfam" id="PF01128">
    <property type="entry name" value="IspD"/>
    <property type="match status" value="1"/>
</dbReference>
<dbReference type="CDD" id="cd02516">
    <property type="entry name" value="CDP-ME_synthetase"/>
    <property type="match status" value="1"/>
</dbReference>
<dbReference type="GO" id="GO:0019288">
    <property type="term" value="P:isopentenyl diphosphate biosynthetic process, methylerythritol 4-phosphate pathway"/>
    <property type="evidence" value="ECO:0007669"/>
    <property type="project" value="UniProtKB-UniPathway"/>
</dbReference>
<dbReference type="SUPFAM" id="SSF53448">
    <property type="entry name" value="Nucleotide-diphospho-sugar transferases"/>
    <property type="match status" value="1"/>
</dbReference>
<dbReference type="PANTHER" id="PTHR32125:SF4">
    <property type="entry name" value="2-C-METHYL-D-ERYTHRITOL 4-PHOSPHATE CYTIDYLYLTRANSFERASE, CHLOROPLASTIC"/>
    <property type="match status" value="1"/>
</dbReference>
<dbReference type="Gene3D" id="3.90.550.10">
    <property type="entry name" value="Spore Coat Polysaccharide Biosynthesis Protein SpsA, Chain A"/>
    <property type="match status" value="1"/>
</dbReference>
<name>A0A3B1AHB2_9ZZZZ</name>
<evidence type="ECO:0000256" key="5">
    <source>
        <dbReference type="ARBA" id="ARBA00022695"/>
    </source>
</evidence>
<dbReference type="FunFam" id="3.90.550.10:FF:000003">
    <property type="entry name" value="2-C-methyl-D-erythritol 4-phosphate cytidylyltransferase"/>
    <property type="match status" value="1"/>
</dbReference>
<dbReference type="InterPro" id="IPR001228">
    <property type="entry name" value="IspD"/>
</dbReference>
<accession>A0A3B1AHB2</accession>
<dbReference type="HAMAP" id="MF_00108">
    <property type="entry name" value="IspD"/>
    <property type="match status" value="1"/>
</dbReference>
<dbReference type="InterPro" id="IPR029044">
    <property type="entry name" value="Nucleotide-diphossugar_trans"/>
</dbReference>
<evidence type="ECO:0000256" key="2">
    <source>
        <dbReference type="ARBA" id="ARBA00009789"/>
    </source>
</evidence>
<dbReference type="EC" id="2.7.7.60" evidence="3"/>
<dbReference type="EMBL" id="UOFR01000063">
    <property type="protein sequence ID" value="VAW98857.1"/>
    <property type="molecule type" value="Genomic_DNA"/>
</dbReference>
<dbReference type="PROSITE" id="PS01295">
    <property type="entry name" value="ISPD"/>
    <property type="match status" value="1"/>
</dbReference>
<reference evidence="7" key="1">
    <citation type="submission" date="2018-06" db="EMBL/GenBank/DDBJ databases">
        <authorList>
            <person name="Zhirakovskaya E."/>
        </authorList>
    </citation>
    <scope>NUCLEOTIDE SEQUENCE</scope>
</reference>
<dbReference type="InterPro" id="IPR018294">
    <property type="entry name" value="ISPD_synthase_CS"/>
</dbReference>
<comment type="pathway">
    <text evidence="1">Isoprenoid biosynthesis; isopentenyl diphosphate biosynthesis via DXP pathway; isopentenyl diphosphate from 1-deoxy-D-xylulose 5-phosphate: step 2/6.</text>
</comment>
<dbReference type="PANTHER" id="PTHR32125">
    <property type="entry name" value="2-C-METHYL-D-ERYTHRITOL 4-PHOSPHATE CYTIDYLYLTRANSFERASE, CHLOROPLASTIC"/>
    <property type="match status" value="1"/>
</dbReference>
<proteinExistence type="inferred from homology"/>
<gene>
    <name evidence="7" type="ORF">MNBD_GAMMA21-435</name>
</gene>
<keyword evidence="6" id="KW-0414">Isoprene biosynthesis</keyword>
<dbReference type="NCBIfam" id="TIGR00453">
    <property type="entry name" value="ispD"/>
    <property type="match status" value="1"/>
</dbReference>
<dbReference type="UniPathway" id="UPA00056">
    <property type="reaction ID" value="UER00093"/>
</dbReference>